<dbReference type="AlphaFoldDB" id="A0A5J5GGH7"/>
<dbReference type="Pfam" id="PF03838">
    <property type="entry name" value="RecU"/>
    <property type="match status" value="1"/>
</dbReference>
<evidence type="ECO:0000256" key="8">
    <source>
        <dbReference type="ARBA" id="ARBA00022801"/>
    </source>
</evidence>
<keyword evidence="9" id="KW-0460">Magnesium</keyword>
<dbReference type="InterPro" id="IPR011856">
    <property type="entry name" value="tRNA_endonuc-like_dom_sf"/>
</dbReference>
<comment type="similarity">
    <text evidence="12">Belongs to the RecU family.</text>
</comment>
<keyword evidence="11" id="KW-0234">DNA repair</keyword>
<evidence type="ECO:0000256" key="11">
    <source>
        <dbReference type="ARBA" id="ARBA00023204"/>
    </source>
</evidence>
<comment type="subcellular location">
    <subcellularLocation>
        <location evidence="2">Cytoplasm</location>
    </subcellularLocation>
</comment>
<dbReference type="Gene3D" id="3.40.1350.10">
    <property type="match status" value="1"/>
</dbReference>
<proteinExistence type="inferred from homology"/>
<reference evidence="14 15" key="1">
    <citation type="submission" date="2019-09" db="EMBL/GenBank/DDBJ databases">
        <title>Bacillus ochoae sp. nov., Paenibacillus whitsoniae sp. nov., Paenibacillus spiritus sp. nov. Isolated from the Mars Exploration Rover during spacecraft assembly.</title>
        <authorList>
            <person name="Seuylemezian A."/>
            <person name="Vaishampayan P."/>
        </authorList>
    </citation>
    <scope>NUCLEOTIDE SEQUENCE [LARGE SCALE GENOMIC DNA]</scope>
    <source>
        <strain evidence="14 15">MER_111</strain>
    </source>
</reference>
<evidence type="ECO:0000256" key="5">
    <source>
        <dbReference type="ARBA" id="ARBA00022723"/>
    </source>
</evidence>
<evidence type="ECO:0000256" key="12">
    <source>
        <dbReference type="ARBA" id="ARBA00023447"/>
    </source>
</evidence>
<evidence type="ECO:0000313" key="14">
    <source>
        <dbReference type="EMBL" id="KAA9007207.1"/>
    </source>
</evidence>
<keyword evidence="4" id="KW-0540">Nuclease</keyword>
<protein>
    <recommendedName>
        <fullName evidence="13">Holliday junction resolvase RecU</fullName>
    </recommendedName>
</protein>
<evidence type="ECO:0000256" key="7">
    <source>
        <dbReference type="ARBA" id="ARBA00022763"/>
    </source>
</evidence>
<dbReference type="OrthoDB" id="2475790at2"/>
<evidence type="ECO:0000256" key="1">
    <source>
        <dbReference type="ARBA" id="ARBA00001946"/>
    </source>
</evidence>
<evidence type="ECO:0000256" key="4">
    <source>
        <dbReference type="ARBA" id="ARBA00022722"/>
    </source>
</evidence>
<dbReference type="InterPro" id="IPR004612">
    <property type="entry name" value="Resolv_RecU"/>
</dbReference>
<dbReference type="EMBL" id="VYKK01000004">
    <property type="protein sequence ID" value="KAA9007207.1"/>
    <property type="molecule type" value="Genomic_DNA"/>
</dbReference>
<gene>
    <name evidence="14" type="ORF">F4V43_01600</name>
</gene>
<dbReference type="InterPro" id="IPR011335">
    <property type="entry name" value="Restrct_endonuc-II-like"/>
</dbReference>
<comment type="caution">
    <text evidence="14">The sequence shown here is derived from an EMBL/GenBank/DDBJ whole genome shotgun (WGS) entry which is preliminary data.</text>
</comment>
<comment type="cofactor">
    <cofactor evidence="1">
        <name>Mg(2+)</name>
        <dbReference type="ChEBI" id="CHEBI:18420"/>
    </cofactor>
</comment>
<organism evidence="14 15">
    <name type="scientific">Paenibacillus spiritus</name>
    <dbReference type="NCBI Taxonomy" id="2496557"/>
    <lineage>
        <taxon>Bacteria</taxon>
        <taxon>Bacillati</taxon>
        <taxon>Bacillota</taxon>
        <taxon>Bacilli</taxon>
        <taxon>Bacillales</taxon>
        <taxon>Paenibacillaceae</taxon>
        <taxon>Paenibacillus</taxon>
    </lineage>
</organism>
<evidence type="ECO:0000256" key="2">
    <source>
        <dbReference type="ARBA" id="ARBA00004496"/>
    </source>
</evidence>
<dbReference type="Proteomes" id="UP000367750">
    <property type="component" value="Unassembled WGS sequence"/>
</dbReference>
<keyword evidence="7" id="KW-0227">DNA damage</keyword>
<dbReference type="RefSeq" id="WP_150456497.1">
    <property type="nucleotide sequence ID" value="NZ_VYKK01000004.1"/>
</dbReference>
<dbReference type="GO" id="GO:0003676">
    <property type="term" value="F:nucleic acid binding"/>
    <property type="evidence" value="ECO:0007669"/>
    <property type="project" value="InterPro"/>
</dbReference>
<evidence type="ECO:0000256" key="13">
    <source>
        <dbReference type="ARBA" id="ARBA00029523"/>
    </source>
</evidence>
<evidence type="ECO:0000256" key="9">
    <source>
        <dbReference type="ARBA" id="ARBA00022842"/>
    </source>
</evidence>
<keyword evidence="15" id="KW-1185">Reference proteome</keyword>
<dbReference type="SUPFAM" id="SSF52980">
    <property type="entry name" value="Restriction endonuclease-like"/>
    <property type="match status" value="1"/>
</dbReference>
<keyword evidence="6" id="KW-0255">Endonuclease</keyword>
<keyword evidence="5" id="KW-0479">Metal-binding</keyword>
<evidence type="ECO:0000313" key="15">
    <source>
        <dbReference type="Proteomes" id="UP000367750"/>
    </source>
</evidence>
<name>A0A5J5GGH7_9BACL</name>
<accession>A0A5J5GGH7</accession>
<evidence type="ECO:0000256" key="10">
    <source>
        <dbReference type="ARBA" id="ARBA00023172"/>
    </source>
</evidence>
<keyword evidence="10" id="KW-0233">DNA recombination</keyword>
<evidence type="ECO:0000256" key="6">
    <source>
        <dbReference type="ARBA" id="ARBA00022759"/>
    </source>
</evidence>
<keyword evidence="3" id="KW-0963">Cytoplasm</keyword>
<sequence length="186" mass="22091">MVVKKNPGKTFEDNLQESIKQSNEKIFFSRIKDTYIPPDLRQKVRVTKNDYDCMMFARSHLFTLELKSTKEDRFSFDESIIKQHQIDKLLEATTYENVISGFIMNFREPTNKVFFVPIKEFIDYQYIAKNQIKDHKYKAKINKSSIPIAICEEIGIEIKGFKKKVNWHYHISDFITEAINTYRSKV</sequence>
<evidence type="ECO:0000256" key="3">
    <source>
        <dbReference type="ARBA" id="ARBA00022490"/>
    </source>
</evidence>
<keyword evidence="8" id="KW-0378">Hydrolase</keyword>